<comment type="similarity">
    <text evidence="1">Belongs to the short-chain dehydrogenases/reductases (SDR) family.</text>
</comment>
<evidence type="ECO:0000313" key="3">
    <source>
        <dbReference type="EMBL" id="SDB54660.1"/>
    </source>
</evidence>
<dbReference type="FunFam" id="3.40.50.720:FF:000084">
    <property type="entry name" value="Short-chain dehydrogenase reductase"/>
    <property type="match status" value="1"/>
</dbReference>
<dbReference type="GO" id="GO:0016616">
    <property type="term" value="F:oxidoreductase activity, acting on the CH-OH group of donors, NAD or NADP as acceptor"/>
    <property type="evidence" value="ECO:0007669"/>
    <property type="project" value="TreeGrafter"/>
</dbReference>
<protein>
    <submittedName>
        <fullName evidence="3">Enoyl-(Acyl carrier protein) reductase</fullName>
    </submittedName>
</protein>
<dbReference type="Proteomes" id="UP000199071">
    <property type="component" value="Unassembled WGS sequence"/>
</dbReference>
<dbReference type="OrthoDB" id="8959163at2"/>
<proteinExistence type="inferred from homology"/>
<keyword evidence="4" id="KW-1185">Reference proteome</keyword>
<gene>
    <name evidence="3" type="ORF">SAMN02982931_04318</name>
</gene>
<evidence type="ECO:0000256" key="1">
    <source>
        <dbReference type="ARBA" id="ARBA00006484"/>
    </source>
</evidence>
<dbReference type="RefSeq" id="WP_090880054.1">
    <property type="nucleotide sequence ID" value="NZ_FMXQ01000011.1"/>
</dbReference>
<dbReference type="GO" id="GO:0006633">
    <property type="term" value="P:fatty acid biosynthetic process"/>
    <property type="evidence" value="ECO:0007669"/>
    <property type="project" value="TreeGrafter"/>
</dbReference>
<dbReference type="PANTHER" id="PTHR42760:SF133">
    <property type="entry name" value="3-OXOACYL-[ACYL-CARRIER-PROTEIN] REDUCTASE"/>
    <property type="match status" value="1"/>
</dbReference>
<dbReference type="InterPro" id="IPR002347">
    <property type="entry name" value="SDR_fam"/>
</dbReference>
<dbReference type="EMBL" id="FMXQ01000011">
    <property type="protein sequence ID" value="SDB54660.1"/>
    <property type="molecule type" value="Genomic_DNA"/>
</dbReference>
<dbReference type="Gene3D" id="3.40.50.720">
    <property type="entry name" value="NAD(P)-binding Rossmann-like Domain"/>
    <property type="match status" value="1"/>
</dbReference>
<dbReference type="PRINTS" id="PR00081">
    <property type="entry name" value="GDHRDH"/>
</dbReference>
<keyword evidence="2" id="KW-0560">Oxidoreductase</keyword>
<dbReference type="PANTHER" id="PTHR42760">
    <property type="entry name" value="SHORT-CHAIN DEHYDROGENASES/REDUCTASES FAMILY MEMBER"/>
    <property type="match status" value="1"/>
</dbReference>
<dbReference type="CDD" id="cd05233">
    <property type="entry name" value="SDR_c"/>
    <property type="match status" value="1"/>
</dbReference>
<sequence length="242" mass="24602">MKSAFELSARKVVVIGAAGGIGQATARVFGGLGARLVLADREAPTDLAAEIVAAGGEASASACDVASRDAVEALIAGAGDIDALVYVAAICPWDDWTDDGWDDVFDDVLAVNLRGAVFAARAAMPGMAARGGGRIVLVGSLAGKMGGLIASAHYVASKGGLHALVKWLAQRGGPQNILVSGIAPASTATPMMEGKSVDLERIPLRRMSSPEEIAWPTAFLCSDAASYICGTVLDVNGGVYMA</sequence>
<dbReference type="InterPro" id="IPR036291">
    <property type="entry name" value="NAD(P)-bd_dom_sf"/>
</dbReference>
<dbReference type="GO" id="GO:0048038">
    <property type="term" value="F:quinone binding"/>
    <property type="evidence" value="ECO:0007669"/>
    <property type="project" value="TreeGrafter"/>
</dbReference>
<evidence type="ECO:0000313" key="4">
    <source>
        <dbReference type="Proteomes" id="UP000199071"/>
    </source>
</evidence>
<dbReference type="STRING" id="665467.SAMN02982931_04318"/>
<dbReference type="SUPFAM" id="SSF51735">
    <property type="entry name" value="NAD(P)-binding Rossmann-fold domains"/>
    <property type="match status" value="1"/>
</dbReference>
<name>A0A1G6EBE1_9HYPH</name>
<dbReference type="AlphaFoldDB" id="A0A1G6EBE1"/>
<dbReference type="InterPro" id="IPR020904">
    <property type="entry name" value="Sc_DH/Rdtase_CS"/>
</dbReference>
<organism evidence="3 4">
    <name type="scientific">Bauldia litoralis</name>
    <dbReference type="NCBI Taxonomy" id="665467"/>
    <lineage>
        <taxon>Bacteria</taxon>
        <taxon>Pseudomonadati</taxon>
        <taxon>Pseudomonadota</taxon>
        <taxon>Alphaproteobacteria</taxon>
        <taxon>Hyphomicrobiales</taxon>
        <taxon>Kaistiaceae</taxon>
        <taxon>Bauldia</taxon>
    </lineage>
</organism>
<evidence type="ECO:0000256" key="2">
    <source>
        <dbReference type="ARBA" id="ARBA00023002"/>
    </source>
</evidence>
<dbReference type="Pfam" id="PF13561">
    <property type="entry name" value="adh_short_C2"/>
    <property type="match status" value="1"/>
</dbReference>
<dbReference type="PROSITE" id="PS00061">
    <property type="entry name" value="ADH_SHORT"/>
    <property type="match status" value="1"/>
</dbReference>
<reference evidence="3 4" key="1">
    <citation type="submission" date="2016-10" db="EMBL/GenBank/DDBJ databases">
        <authorList>
            <person name="de Groot N.N."/>
        </authorList>
    </citation>
    <scope>NUCLEOTIDE SEQUENCE [LARGE SCALE GENOMIC DNA]</scope>
    <source>
        <strain evidence="3 4">ATCC 35022</strain>
    </source>
</reference>
<accession>A0A1G6EBE1</accession>